<dbReference type="RefSeq" id="WP_382233266.1">
    <property type="nucleotide sequence ID" value="NZ_JBHTCC010000001.1"/>
</dbReference>
<organism evidence="1 2">
    <name type="scientific">Herminiimonas aquatilis</name>
    <dbReference type="NCBI Taxonomy" id="345342"/>
    <lineage>
        <taxon>Bacteria</taxon>
        <taxon>Pseudomonadati</taxon>
        <taxon>Pseudomonadota</taxon>
        <taxon>Betaproteobacteria</taxon>
        <taxon>Burkholderiales</taxon>
        <taxon>Oxalobacteraceae</taxon>
        <taxon>Herminiimonas</taxon>
    </lineage>
</organism>
<keyword evidence="1" id="KW-0378">Hydrolase</keyword>
<sequence>MSEISSGLSSGAYRKQSTEPATILILPGLGNSGAVHWQTRWEAILPNVVRVQQHDWDAPQRRVWVEALNTLLLHIEGPVILVAHSLGCALVAWWALEYGHALHAKKITGALLVAPADVEQVDFPVAASGFAPMPSLRLPFKATVVASSDDPWCALPKAQSFATNWHAQFISLGACGHINAQSNLGDWPRGREYLMALA</sequence>
<dbReference type="GO" id="GO:0016787">
    <property type="term" value="F:hydrolase activity"/>
    <property type="evidence" value="ECO:0007669"/>
    <property type="project" value="UniProtKB-KW"/>
</dbReference>
<keyword evidence="2" id="KW-1185">Reference proteome</keyword>
<dbReference type="Gene3D" id="3.40.50.1820">
    <property type="entry name" value="alpha/beta hydrolase"/>
    <property type="match status" value="1"/>
</dbReference>
<gene>
    <name evidence="1" type="ORF">ACFQO0_06820</name>
</gene>
<accession>A0ABW2J561</accession>
<dbReference type="EMBL" id="JBHTCC010000001">
    <property type="protein sequence ID" value="MFC7298145.1"/>
    <property type="molecule type" value="Genomic_DNA"/>
</dbReference>
<dbReference type="InterPro" id="IPR010662">
    <property type="entry name" value="RBBP9/YdeN"/>
</dbReference>
<dbReference type="InterPro" id="IPR029058">
    <property type="entry name" value="AB_hydrolase_fold"/>
</dbReference>
<name>A0ABW2J561_9BURK</name>
<comment type="caution">
    <text evidence="1">The sequence shown here is derived from an EMBL/GenBank/DDBJ whole genome shotgun (WGS) entry which is preliminary data.</text>
</comment>
<evidence type="ECO:0000313" key="2">
    <source>
        <dbReference type="Proteomes" id="UP001596379"/>
    </source>
</evidence>
<reference evidence="2" key="1">
    <citation type="journal article" date="2019" name="Int. J. Syst. Evol. Microbiol.">
        <title>The Global Catalogue of Microorganisms (GCM) 10K type strain sequencing project: providing services to taxonomists for standard genome sequencing and annotation.</title>
        <authorList>
            <consortium name="The Broad Institute Genomics Platform"/>
            <consortium name="The Broad Institute Genome Sequencing Center for Infectious Disease"/>
            <person name="Wu L."/>
            <person name="Ma J."/>
        </authorList>
    </citation>
    <scope>NUCLEOTIDE SEQUENCE [LARGE SCALE GENOMIC DNA]</scope>
    <source>
        <strain evidence="2">CCUG 36956</strain>
    </source>
</reference>
<dbReference type="SUPFAM" id="SSF53474">
    <property type="entry name" value="alpha/beta-Hydrolases"/>
    <property type="match status" value="1"/>
</dbReference>
<protein>
    <submittedName>
        <fullName evidence="1">RBBP9/YdeN family alpha/beta hydrolase</fullName>
    </submittedName>
</protein>
<evidence type="ECO:0000313" key="1">
    <source>
        <dbReference type="EMBL" id="MFC7298145.1"/>
    </source>
</evidence>
<dbReference type="Proteomes" id="UP001596379">
    <property type="component" value="Unassembled WGS sequence"/>
</dbReference>
<proteinExistence type="predicted"/>
<dbReference type="Pfam" id="PF06821">
    <property type="entry name" value="Ser_hydrolase"/>
    <property type="match status" value="1"/>
</dbReference>